<sequence>MLRTYQILLGKL</sequence>
<name>A0A0A8ZFN3_ARUDO</name>
<reference evidence="1" key="2">
    <citation type="journal article" date="2015" name="Data Brief">
        <title>Shoot transcriptome of the giant reed, Arundo donax.</title>
        <authorList>
            <person name="Barrero R.A."/>
            <person name="Guerrero F.D."/>
            <person name="Moolhuijzen P."/>
            <person name="Goolsby J.A."/>
            <person name="Tidwell J."/>
            <person name="Bellgard S.E."/>
            <person name="Bellgard M.I."/>
        </authorList>
    </citation>
    <scope>NUCLEOTIDE SEQUENCE</scope>
    <source>
        <tissue evidence="1">Shoot tissue taken approximately 20 cm above the soil surface</tissue>
    </source>
</reference>
<dbReference type="EMBL" id="GBRH01262340">
    <property type="protein sequence ID" value="JAD35555.1"/>
    <property type="molecule type" value="Transcribed_RNA"/>
</dbReference>
<evidence type="ECO:0000313" key="1">
    <source>
        <dbReference type="EMBL" id="JAD35555.1"/>
    </source>
</evidence>
<proteinExistence type="predicted"/>
<accession>A0A0A8ZFN3</accession>
<protein>
    <submittedName>
        <fullName evidence="1">Uncharacterized protein</fullName>
    </submittedName>
</protein>
<organism evidence="1">
    <name type="scientific">Arundo donax</name>
    <name type="common">Giant reed</name>
    <name type="synonym">Donax arundinaceus</name>
    <dbReference type="NCBI Taxonomy" id="35708"/>
    <lineage>
        <taxon>Eukaryota</taxon>
        <taxon>Viridiplantae</taxon>
        <taxon>Streptophyta</taxon>
        <taxon>Embryophyta</taxon>
        <taxon>Tracheophyta</taxon>
        <taxon>Spermatophyta</taxon>
        <taxon>Magnoliopsida</taxon>
        <taxon>Liliopsida</taxon>
        <taxon>Poales</taxon>
        <taxon>Poaceae</taxon>
        <taxon>PACMAD clade</taxon>
        <taxon>Arundinoideae</taxon>
        <taxon>Arundineae</taxon>
        <taxon>Arundo</taxon>
    </lineage>
</organism>
<reference evidence="1" key="1">
    <citation type="submission" date="2014-09" db="EMBL/GenBank/DDBJ databases">
        <authorList>
            <person name="Magalhaes I.L.F."/>
            <person name="Oliveira U."/>
            <person name="Santos F.R."/>
            <person name="Vidigal T.H.D.A."/>
            <person name="Brescovit A.D."/>
            <person name="Santos A.J."/>
        </authorList>
    </citation>
    <scope>NUCLEOTIDE SEQUENCE</scope>
    <source>
        <tissue evidence="1">Shoot tissue taken approximately 20 cm above the soil surface</tissue>
    </source>
</reference>